<keyword evidence="2" id="KW-1185">Reference proteome</keyword>
<proteinExistence type="predicted"/>
<protein>
    <submittedName>
        <fullName evidence="1">Uncharacterized protein</fullName>
    </submittedName>
</protein>
<dbReference type="OrthoDB" id="5381034at2"/>
<name>A0A540X8R6_9BACT</name>
<accession>A0A540X8R6</accession>
<comment type="caution">
    <text evidence="1">The sequence shown here is derived from an EMBL/GenBank/DDBJ whole genome shotgun (WGS) entry which is preliminary data.</text>
</comment>
<dbReference type="AlphaFoldDB" id="A0A540X8R6"/>
<reference evidence="1 2" key="1">
    <citation type="submission" date="2019-06" db="EMBL/GenBank/DDBJ databases">
        <authorList>
            <person name="Livingstone P."/>
            <person name="Whitworth D."/>
        </authorList>
    </citation>
    <scope>NUCLEOTIDE SEQUENCE [LARGE SCALE GENOMIC DNA]</scope>
    <source>
        <strain evidence="1 2">AM401</strain>
    </source>
</reference>
<dbReference type="EMBL" id="VIFM01000004">
    <property type="protein sequence ID" value="TQF17696.1"/>
    <property type="molecule type" value="Genomic_DNA"/>
</dbReference>
<sequence>MRESPASSRMESGAAPISLEIDGRTFHLHPGVNSGALEVECSTGERLALHPWSFEAHLRALDLHARLDGPGLAFDADGFAADVLRNSGVPESLHAELAPLALWWASGGAQEPSPGTLPPGWVQAGAVRARLRPWTFSERSRALEESLTSQPDGSRELSLERYLRSMLSSSVVEHFPTAPLETLDGASTAALLDAVVALNAGDERDEDRTMRASGKQARVLAEVTLKLCRALGWTPSQVWATPAAEVDRLLAMLQLTEPGAPAPAPTSRPRRLSDFPDAVVIQVEDD</sequence>
<dbReference type="Proteomes" id="UP000315369">
    <property type="component" value="Unassembled WGS sequence"/>
</dbReference>
<evidence type="ECO:0000313" key="1">
    <source>
        <dbReference type="EMBL" id="TQF17696.1"/>
    </source>
</evidence>
<organism evidence="1 2">
    <name type="scientific">Myxococcus llanfairpwllgwyngyllgogerychwyrndrobwllllantysiliogogogochensis</name>
    <dbReference type="NCBI Taxonomy" id="2590453"/>
    <lineage>
        <taxon>Bacteria</taxon>
        <taxon>Pseudomonadati</taxon>
        <taxon>Myxococcota</taxon>
        <taxon>Myxococcia</taxon>
        <taxon>Myxococcales</taxon>
        <taxon>Cystobacterineae</taxon>
        <taxon>Myxococcaceae</taxon>
        <taxon>Myxococcus</taxon>
    </lineage>
</organism>
<evidence type="ECO:0000313" key="2">
    <source>
        <dbReference type="Proteomes" id="UP000315369"/>
    </source>
</evidence>
<dbReference type="RefSeq" id="WP_141640600.1">
    <property type="nucleotide sequence ID" value="NZ_VIFM01000004.1"/>
</dbReference>
<gene>
    <name evidence="1" type="ORF">FJV41_01625</name>
</gene>